<dbReference type="EMBL" id="CP090978">
    <property type="protein sequence ID" value="UJF35793.1"/>
    <property type="molecule type" value="Genomic_DNA"/>
</dbReference>
<gene>
    <name evidence="4" type="ORF">L0M14_12315</name>
</gene>
<sequence length="282" mass="31866">MKILILGSRGMAGHMISAYLSANTDWEIWDSARGIPAHGRFVTMDFTNTEALKSALDRIRPHVVINAAGILNEQASRKRTESIYVNSLLPHLLTDMASIYGFRLLHISTDCVFSGKKGDYSETDTADGLTDYAKTKSLGEVITGPHLTVRTSIIGPELKEDGIGLFHWFMRQTGIIQGYTRVYWNGVTTLELAKAIHWCLLHPIEGLLHLSVPEKVSKYELLLLMQEHFHQDRVTIEPYDGIHSDKSLNATREDFAYQTAAYPQMMEELHAWMSNHPTLYAY</sequence>
<dbReference type="Gene3D" id="3.40.50.720">
    <property type="entry name" value="NAD(P)-binding Rossmann-like Domain"/>
    <property type="match status" value="1"/>
</dbReference>
<dbReference type="CDD" id="cd05254">
    <property type="entry name" value="dTDP_HR_like_SDR_e"/>
    <property type="match status" value="1"/>
</dbReference>
<evidence type="ECO:0000313" key="5">
    <source>
        <dbReference type="Proteomes" id="UP001649230"/>
    </source>
</evidence>
<keyword evidence="5" id="KW-1185">Reference proteome</keyword>
<name>A0ABY3SPC3_9BACL</name>
<dbReference type="EC" id="1.1.1.133" evidence="2"/>
<comment type="function">
    <text evidence="2">Catalyzes the reduction of dTDP-6-deoxy-L-lyxo-4-hexulose to yield dTDP-L-rhamnose.</text>
</comment>
<evidence type="ECO:0000259" key="3">
    <source>
        <dbReference type="Pfam" id="PF04321"/>
    </source>
</evidence>
<keyword evidence="2" id="KW-0560">Oxidoreductase</keyword>
<comment type="similarity">
    <text evidence="1 2">Belongs to the dTDP-4-dehydrorhamnose reductase family.</text>
</comment>
<reference evidence="4 5" key="1">
    <citation type="journal article" date="2024" name="Int. J. Syst. Evol. Microbiol.">
        <title>Paenibacillus hexagrammi sp. nov., a novel bacterium isolated from the gut content of Hexagrammos agrammus.</title>
        <authorList>
            <person name="Jung H.K."/>
            <person name="Kim D.G."/>
            <person name="Zin H."/>
            <person name="Park J."/>
            <person name="Jung H."/>
            <person name="Kim Y.O."/>
            <person name="Kong H.J."/>
            <person name="Kim J.W."/>
            <person name="Kim Y.S."/>
        </authorList>
    </citation>
    <scope>NUCLEOTIDE SEQUENCE [LARGE SCALE GENOMIC DNA]</scope>
    <source>
        <strain evidence="4 5">YPD9-1</strain>
    </source>
</reference>
<protein>
    <recommendedName>
        <fullName evidence="2">dTDP-4-dehydrorhamnose reductase</fullName>
        <ecNumber evidence="2">1.1.1.133</ecNumber>
    </recommendedName>
</protein>
<dbReference type="SUPFAM" id="SSF51735">
    <property type="entry name" value="NAD(P)-binding Rossmann-fold domains"/>
    <property type="match status" value="1"/>
</dbReference>
<dbReference type="RefSeq" id="WP_235122350.1">
    <property type="nucleotide sequence ID" value="NZ_CP090978.1"/>
</dbReference>
<keyword evidence="2" id="KW-0521">NADP</keyword>
<comment type="pathway">
    <text evidence="2">Carbohydrate biosynthesis; dTDP-L-rhamnose biosynthesis.</text>
</comment>
<dbReference type="InterPro" id="IPR029903">
    <property type="entry name" value="RmlD-like-bd"/>
</dbReference>
<feature type="domain" description="RmlD-like substrate binding" evidence="3">
    <location>
        <begin position="1"/>
        <end position="240"/>
    </location>
</feature>
<proteinExistence type="inferred from homology"/>
<accession>A0ABY3SPC3</accession>
<organism evidence="4 5">
    <name type="scientific">Paenibacillus hexagrammi</name>
    <dbReference type="NCBI Taxonomy" id="2908839"/>
    <lineage>
        <taxon>Bacteria</taxon>
        <taxon>Bacillati</taxon>
        <taxon>Bacillota</taxon>
        <taxon>Bacilli</taxon>
        <taxon>Bacillales</taxon>
        <taxon>Paenibacillaceae</taxon>
        <taxon>Paenibacillus</taxon>
    </lineage>
</organism>
<dbReference type="InterPro" id="IPR036291">
    <property type="entry name" value="NAD(P)-bd_dom_sf"/>
</dbReference>
<dbReference type="PANTHER" id="PTHR10491:SF4">
    <property type="entry name" value="METHIONINE ADENOSYLTRANSFERASE 2 SUBUNIT BETA"/>
    <property type="match status" value="1"/>
</dbReference>
<evidence type="ECO:0000256" key="2">
    <source>
        <dbReference type="RuleBase" id="RU364082"/>
    </source>
</evidence>
<dbReference type="Pfam" id="PF04321">
    <property type="entry name" value="RmlD_sub_bind"/>
    <property type="match status" value="1"/>
</dbReference>
<dbReference type="InterPro" id="IPR005913">
    <property type="entry name" value="dTDP_dehydrorham_reduct"/>
</dbReference>
<evidence type="ECO:0000256" key="1">
    <source>
        <dbReference type="ARBA" id="ARBA00010944"/>
    </source>
</evidence>
<evidence type="ECO:0000313" key="4">
    <source>
        <dbReference type="EMBL" id="UJF35793.1"/>
    </source>
</evidence>
<dbReference type="Proteomes" id="UP001649230">
    <property type="component" value="Chromosome"/>
</dbReference>
<dbReference type="PANTHER" id="PTHR10491">
    <property type="entry name" value="DTDP-4-DEHYDRORHAMNOSE REDUCTASE"/>
    <property type="match status" value="1"/>
</dbReference>